<comment type="caution">
    <text evidence="2">The sequence shown here is derived from an EMBL/GenBank/DDBJ whole genome shotgun (WGS) entry which is preliminary data.</text>
</comment>
<sequence length="87" mass="9877">MPTQNHFHDSSALIDIFMTDSNDRYDDRAWQQALDWLLRAQEQPLDTTGSAALAAWLAEHPSHRAAYDEASRVWLLTGLVPPADERT</sequence>
<name>A0A562Q108_9BURK</name>
<reference evidence="2 3" key="1">
    <citation type="journal article" date="2015" name="Stand. Genomic Sci.">
        <title>Genomic Encyclopedia of Bacterial and Archaeal Type Strains, Phase III: the genomes of soil and plant-associated and newly described type strains.</title>
        <authorList>
            <person name="Whitman W.B."/>
            <person name="Woyke T."/>
            <person name="Klenk H.P."/>
            <person name="Zhou Y."/>
            <person name="Lilburn T.G."/>
            <person name="Beck B.J."/>
            <person name="De Vos P."/>
            <person name="Vandamme P."/>
            <person name="Eisen J.A."/>
            <person name="Garrity G."/>
            <person name="Hugenholtz P."/>
            <person name="Kyrpides N.C."/>
        </authorList>
    </citation>
    <scope>NUCLEOTIDE SEQUENCE [LARGE SCALE GENOMIC DNA]</scope>
    <source>
        <strain evidence="2 3">CGMCC 1.10685</strain>
    </source>
</reference>
<evidence type="ECO:0000313" key="2">
    <source>
        <dbReference type="EMBL" id="TWI50347.1"/>
    </source>
</evidence>
<feature type="domain" description="FecR N-terminal" evidence="1">
    <location>
        <begin position="31"/>
        <end position="72"/>
    </location>
</feature>
<evidence type="ECO:0000259" key="1">
    <source>
        <dbReference type="Pfam" id="PF16220"/>
    </source>
</evidence>
<protein>
    <submittedName>
        <fullName evidence="2">Uncharacterized protein DUF4880</fullName>
    </submittedName>
</protein>
<proteinExistence type="predicted"/>
<dbReference type="Proteomes" id="UP000315112">
    <property type="component" value="Unassembled WGS sequence"/>
</dbReference>
<dbReference type="EMBL" id="VLKW01000002">
    <property type="protein sequence ID" value="TWI50347.1"/>
    <property type="molecule type" value="Genomic_DNA"/>
</dbReference>
<dbReference type="InterPro" id="IPR032623">
    <property type="entry name" value="FecR_N"/>
</dbReference>
<evidence type="ECO:0000313" key="3">
    <source>
        <dbReference type="Proteomes" id="UP000315112"/>
    </source>
</evidence>
<dbReference type="AlphaFoldDB" id="A0A562Q108"/>
<gene>
    <name evidence="2" type="ORF">IP92_01576</name>
</gene>
<dbReference type="Pfam" id="PF16220">
    <property type="entry name" value="DUF4880"/>
    <property type="match status" value="1"/>
</dbReference>
<accession>A0A562Q108</accession>
<organism evidence="2 3">
    <name type="scientific">Pseudoduganella flava</name>
    <dbReference type="NCBI Taxonomy" id="871742"/>
    <lineage>
        <taxon>Bacteria</taxon>
        <taxon>Pseudomonadati</taxon>
        <taxon>Pseudomonadota</taxon>
        <taxon>Betaproteobacteria</taxon>
        <taxon>Burkholderiales</taxon>
        <taxon>Oxalobacteraceae</taxon>
        <taxon>Telluria group</taxon>
        <taxon>Pseudoduganella</taxon>
    </lineage>
</organism>